<proteinExistence type="predicted"/>
<sequence>MSVEVKEIKIRNLNLDTYLELKKEAEYTNLSINTIIKKIIEESIESRKLDNISSELADRLNIQEQALETMCQNILEVNYKLAILISLMNSVFEFEEDDVG</sequence>
<name>W1YDC1_9ZZZZ</name>
<accession>W1YDC1</accession>
<dbReference type="AlphaFoldDB" id="W1YDC1"/>
<evidence type="ECO:0000313" key="1">
    <source>
        <dbReference type="EMBL" id="ETJ39154.1"/>
    </source>
</evidence>
<gene>
    <name evidence="1" type="ORF">Q604_UNBC06902G0009</name>
</gene>
<comment type="caution">
    <text evidence="1">The sequence shown here is derived from an EMBL/GenBank/DDBJ whole genome shotgun (WGS) entry which is preliminary data.</text>
</comment>
<dbReference type="EMBL" id="AZMM01006902">
    <property type="protein sequence ID" value="ETJ39154.1"/>
    <property type="molecule type" value="Genomic_DNA"/>
</dbReference>
<reference evidence="1" key="1">
    <citation type="submission" date="2013-12" db="EMBL/GenBank/DDBJ databases">
        <title>A Varibaculum cambriense genome reconstructed from a premature infant gut community with otherwise low bacterial novelty that shifts toward anaerobic metabolism during the third week of life.</title>
        <authorList>
            <person name="Brown C.T."/>
            <person name="Sharon I."/>
            <person name="Thomas B.C."/>
            <person name="Castelle C.J."/>
            <person name="Morowitz M.J."/>
            <person name="Banfield J.F."/>
        </authorList>
    </citation>
    <scope>NUCLEOTIDE SEQUENCE</scope>
</reference>
<protein>
    <submittedName>
        <fullName evidence="1">Uncharacterized protein</fullName>
    </submittedName>
</protein>
<organism evidence="1">
    <name type="scientific">human gut metagenome</name>
    <dbReference type="NCBI Taxonomy" id="408170"/>
    <lineage>
        <taxon>unclassified sequences</taxon>
        <taxon>metagenomes</taxon>
        <taxon>organismal metagenomes</taxon>
    </lineage>
</organism>